<keyword evidence="10" id="KW-1185">Reference proteome</keyword>
<dbReference type="SUPFAM" id="SSF55331">
    <property type="entry name" value="Tautomerase/MIF"/>
    <property type="match status" value="1"/>
</dbReference>
<feature type="compositionally biased region" description="Polar residues" evidence="7">
    <location>
        <begin position="265"/>
        <end position="287"/>
    </location>
</feature>
<organism evidence="9 10">
    <name type="scientific">Aspergillus pseudoustus</name>
    <dbReference type="NCBI Taxonomy" id="1810923"/>
    <lineage>
        <taxon>Eukaryota</taxon>
        <taxon>Fungi</taxon>
        <taxon>Dikarya</taxon>
        <taxon>Ascomycota</taxon>
        <taxon>Pezizomycotina</taxon>
        <taxon>Eurotiomycetes</taxon>
        <taxon>Eurotiomycetidae</taxon>
        <taxon>Eurotiales</taxon>
        <taxon>Aspergillaceae</taxon>
        <taxon>Aspergillus</taxon>
        <taxon>Aspergillus subgen. Nidulantes</taxon>
    </lineage>
</organism>
<evidence type="ECO:0000256" key="3">
    <source>
        <dbReference type="ARBA" id="ARBA00012983"/>
    </source>
</evidence>
<evidence type="ECO:0000256" key="1">
    <source>
        <dbReference type="ARBA" id="ARBA00002432"/>
    </source>
</evidence>
<comment type="caution">
    <text evidence="9">The sequence shown here is derived from an EMBL/GenBank/DDBJ whole genome shotgun (WGS) entry which is preliminary data.</text>
</comment>
<dbReference type="EC" id="3.1.3.84" evidence="3"/>
<feature type="domain" description="Macro" evidence="8">
    <location>
        <begin position="313"/>
        <end position="503"/>
    </location>
</feature>
<evidence type="ECO:0000256" key="2">
    <source>
        <dbReference type="ARBA" id="ARBA00006575"/>
    </source>
</evidence>
<evidence type="ECO:0000313" key="9">
    <source>
        <dbReference type="EMBL" id="KAL2853363.1"/>
    </source>
</evidence>
<name>A0ABR4KQ43_9EURO</name>
<dbReference type="PANTHER" id="PTHR12521:SF0">
    <property type="entry name" value="ADP-RIBOSE GLYCOHYDROLASE OARD1"/>
    <property type="match status" value="1"/>
</dbReference>
<accession>A0ABR4KQ43</accession>
<evidence type="ECO:0000256" key="7">
    <source>
        <dbReference type="SAM" id="MobiDB-lite"/>
    </source>
</evidence>
<feature type="region of interest" description="Disordered" evidence="7">
    <location>
        <begin position="70"/>
        <end position="104"/>
    </location>
</feature>
<feature type="compositionally biased region" description="Low complexity" evidence="7">
    <location>
        <begin position="19"/>
        <end position="32"/>
    </location>
</feature>
<dbReference type="Proteomes" id="UP001610446">
    <property type="component" value="Unassembled WGS sequence"/>
</dbReference>
<dbReference type="InterPro" id="IPR050892">
    <property type="entry name" value="ADP-ribose_metab_enzymes"/>
</dbReference>
<evidence type="ECO:0000256" key="6">
    <source>
        <dbReference type="ARBA" id="ARBA00034427"/>
    </source>
</evidence>
<gene>
    <name evidence="9" type="ORF">BJY01DRAFT_259108</name>
</gene>
<comment type="function">
    <text evidence="1">Highly specific phosphatase involved in the metabolism of ADP-ribose 1''-phosphate (Appr1p) which is produced as a consequence of tRNA splicing.</text>
</comment>
<keyword evidence="5" id="KW-0378">Hydrolase</keyword>
<sequence length="503" mass="55743">MPQKRHRIDFSMIRRRKSLSSTSSSDLSPTVPVLESPISFQALTSQSISEATLKQNKLNRTPVKPSMFFEEKEEDEDGTVPNLTSGDPKDGRSARAAHKSGADERLLSRTKSHFFEDSFSTRSPWITPSARMCQESLVVIEIKMNTRRSESLMVVTIQQGSCLQFGALTLPAYTMKLFALPYLIAPITNLRSTILIQAALHEIIHIAPARGVIIYIPVAEENMATNSTTMMGEIARLERETHDREPGIFKSLSRSLSRRKKSSSGQSVPLSVATTSSWALGSDQPNTRQERPLGSEETNVSLEGSNGRFGRSSKTLRLFMATSSKVTEIQGDLFQAPENAALIHACNCKGSWGSGIAASFKSKYPAAFKVYKAFCDNYLKNPHYLTMSRPSAGETEVRLPEGRTLIIPPQTKDYERPQGKKHWIICLFTSNGYGKNVRRVEVILNNTESALAHMKAQLPDHQEINGLYACKFNAGLFNVPWARTKTTLEAADVQVTVVVPLAT</sequence>
<proteinExistence type="inferred from homology"/>
<dbReference type="SUPFAM" id="SSF52949">
    <property type="entry name" value="Macro domain-like"/>
    <property type="match status" value="1"/>
</dbReference>
<reference evidence="9 10" key="1">
    <citation type="submission" date="2024-07" db="EMBL/GenBank/DDBJ databases">
        <title>Section-level genome sequencing and comparative genomics of Aspergillus sections Usti and Cavernicolus.</title>
        <authorList>
            <consortium name="Lawrence Berkeley National Laboratory"/>
            <person name="Nybo J.L."/>
            <person name="Vesth T.C."/>
            <person name="Theobald S."/>
            <person name="Frisvad J.C."/>
            <person name="Larsen T.O."/>
            <person name="Kjaerboelling I."/>
            <person name="Rothschild-Mancinelli K."/>
            <person name="Lyhne E.K."/>
            <person name="Kogle M.E."/>
            <person name="Barry K."/>
            <person name="Clum A."/>
            <person name="Na H."/>
            <person name="Ledsgaard L."/>
            <person name="Lin J."/>
            <person name="Lipzen A."/>
            <person name="Kuo A."/>
            <person name="Riley R."/>
            <person name="Mondo S."/>
            <person name="Labutti K."/>
            <person name="Haridas S."/>
            <person name="Pangalinan J."/>
            <person name="Salamov A.A."/>
            <person name="Simmons B.A."/>
            <person name="Magnuson J.K."/>
            <person name="Chen J."/>
            <person name="Drula E."/>
            <person name="Henrissat B."/>
            <person name="Wiebenga A."/>
            <person name="Lubbers R.J."/>
            <person name="Gomes A.C."/>
            <person name="Makela M.R."/>
            <person name="Stajich J."/>
            <person name="Grigoriev I.V."/>
            <person name="Mortensen U.H."/>
            <person name="De Vries R.P."/>
            <person name="Baker S.E."/>
            <person name="Andersen M.R."/>
        </authorList>
    </citation>
    <scope>NUCLEOTIDE SEQUENCE [LARGE SCALE GENOMIC DNA]</scope>
    <source>
        <strain evidence="9 10">CBS 123904</strain>
    </source>
</reference>
<comment type="catalytic activity">
    <reaction evidence="6">
        <text>ADP-alpha-D-ribose 1''-phosphate + H2O = ADP-D-ribose + phosphate</text>
        <dbReference type="Rhea" id="RHEA:25029"/>
        <dbReference type="ChEBI" id="CHEBI:15377"/>
        <dbReference type="ChEBI" id="CHEBI:43474"/>
        <dbReference type="ChEBI" id="CHEBI:57967"/>
        <dbReference type="ChEBI" id="CHEBI:58753"/>
        <dbReference type="EC" id="3.1.3.84"/>
    </reaction>
</comment>
<dbReference type="EMBL" id="JBFXLU010000020">
    <property type="protein sequence ID" value="KAL2853363.1"/>
    <property type="molecule type" value="Genomic_DNA"/>
</dbReference>
<comment type="similarity">
    <text evidence="2">Belongs to the POA1 family.</text>
</comment>
<evidence type="ECO:0000256" key="5">
    <source>
        <dbReference type="ARBA" id="ARBA00022912"/>
    </source>
</evidence>
<protein>
    <recommendedName>
        <fullName evidence="4">ADP-ribose 1''-phosphate phosphatase</fullName>
        <ecNumber evidence="3">3.1.3.84</ecNumber>
    </recommendedName>
</protein>
<evidence type="ECO:0000256" key="4">
    <source>
        <dbReference type="ARBA" id="ARBA00019744"/>
    </source>
</evidence>
<evidence type="ECO:0000259" key="8">
    <source>
        <dbReference type="PROSITE" id="PS51154"/>
    </source>
</evidence>
<dbReference type="Gene3D" id="3.40.220.10">
    <property type="entry name" value="Leucine Aminopeptidase, subunit E, domain 1"/>
    <property type="match status" value="1"/>
</dbReference>
<dbReference type="InterPro" id="IPR043472">
    <property type="entry name" value="Macro_dom-like"/>
</dbReference>
<dbReference type="PANTHER" id="PTHR12521">
    <property type="entry name" value="PROTEIN C6ORF130"/>
    <property type="match status" value="1"/>
</dbReference>
<feature type="region of interest" description="Disordered" evidence="7">
    <location>
        <begin position="1"/>
        <end position="32"/>
    </location>
</feature>
<dbReference type="Gene3D" id="3.30.429.10">
    <property type="entry name" value="Macrophage Migration Inhibitory Factor"/>
    <property type="match status" value="1"/>
</dbReference>
<evidence type="ECO:0000313" key="10">
    <source>
        <dbReference type="Proteomes" id="UP001610446"/>
    </source>
</evidence>
<dbReference type="PROSITE" id="PS51154">
    <property type="entry name" value="MACRO"/>
    <property type="match status" value="1"/>
</dbReference>
<feature type="compositionally biased region" description="Basic residues" evidence="7">
    <location>
        <begin position="1"/>
        <end position="18"/>
    </location>
</feature>
<dbReference type="InterPro" id="IPR014347">
    <property type="entry name" value="Tautomerase/MIF_sf"/>
</dbReference>
<keyword evidence="5" id="KW-0904">Protein phosphatase</keyword>
<feature type="region of interest" description="Disordered" evidence="7">
    <location>
        <begin position="248"/>
        <end position="309"/>
    </location>
</feature>
<dbReference type="InterPro" id="IPR002589">
    <property type="entry name" value="Macro_dom"/>
</dbReference>